<accession>A0A023F1I4</accession>
<organism evidence="5">
    <name type="scientific">Triatoma infestans</name>
    <name type="common">Assassin bug</name>
    <dbReference type="NCBI Taxonomy" id="30076"/>
    <lineage>
        <taxon>Eukaryota</taxon>
        <taxon>Metazoa</taxon>
        <taxon>Ecdysozoa</taxon>
        <taxon>Arthropoda</taxon>
        <taxon>Hexapoda</taxon>
        <taxon>Insecta</taxon>
        <taxon>Pterygota</taxon>
        <taxon>Neoptera</taxon>
        <taxon>Paraneoptera</taxon>
        <taxon>Hemiptera</taxon>
        <taxon>Heteroptera</taxon>
        <taxon>Panheteroptera</taxon>
        <taxon>Cimicomorpha</taxon>
        <taxon>Reduviidae</taxon>
        <taxon>Triatominae</taxon>
        <taxon>Triatoma</taxon>
    </lineage>
</organism>
<dbReference type="EMBL" id="GBBI01003858">
    <property type="protein sequence ID" value="JAC14854.1"/>
    <property type="molecule type" value="mRNA"/>
</dbReference>
<dbReference type="InterPro" id="IPR043972">
    <property type="entry name" value="FUZ/MON1/HPS1_longin_1"/>
</dbReference>
<feature type="domain" description="FUZ/MON1/HPS1 third Longin" evidence="4">
    <location>
        <begin position="484"/>
        <end position="630"/>
    </location>
</feature>
<evidence type="ECO:0000256" key="1">
    <source>
        <dbReference type="SAM" id="MobiDB-lite"/>
    </source>
</evidence>
<reference evidence="5" key="1">
    <citation type="journal article" date="2014" name="PLoS Negl. Trop. Dis.">
        <title>An updated insight into the Sialotranscriptome of Triatoma infestans: developmental stage and geographic variations.</title>
        <authorList>
            <person name="Schwarz A."/>
            <person name="Medrano-Mercado N."/>
            <person name="Schaub G.A."/>
            <person name="Struchiner C.J."/>
            <person name="Bargues M.D."/>
            <person name="Levy M.Z."/>
            <person name="Ribeiro J.M."/>
        </authorList>
    </citation>
    <scope>NUCLEOTIDE SEQUENCE</scope>
    <source>
        <strain evidence="5">Chile</strain>
        <tissue evidence="5">Salivary glands</tissue>
    </source>
</reference>
<dbReference type="InterPro" id="IPR043971">
    <property type="entry name" value="FUZ/MON1/HPS1_longin_2"/>
</dbReference>
<name>A0A023F1I4_TRIIF</name>
<dbReference type="InterPro" id="IPR043970">
    <property type="entry name" value="FUZ/MON1/HPS1_longin_3"/>
</dbReference>
<proteinExistence type="evidence at transcript level"/>
<dbReference type="Pfam" id="PF19038">
    <property type="entry name" value="Fuz_longin_3"/>
    <property type="match status" value="1"/>
</dbReference>
<dbReference type="Pfam" id="PF19036">
    <property type="entry name" value="Fuz_longin_1"/>
    <property type="match status" value="1"/>
</dbReference>
<dbReference type="InterPro" id="IPR026053">
    <property type="entry name" value="HPS1"/>
</dbReference>
<dbReference type="GO" id="GO:0031085">
    <property type="term" value="C:BLOC-3 complex"/>
    <property type="evidence" value="ECO:0007669"/>
    <property type="project" value="TreeGrafter"/>
</dbReference>
<feature type="domain" description="FUZ/MON1/HPS1 first Longin" evidence="2">
    <location>
        <begin position="2"/>
        <end position="147"/>
    </location>
</feature>
<evidence type="ECO:0000259" key="4">
    <source>
        <dbReference type="Pfam" id="PF19038"/>
    </source>
</evidence>
<evidence type="ECO:0000313" key="5">
    <source>
        <dbReference type="EMBL" id="JAC14854.1"/>
    </source>
</evidence>
<protein>
    <recommendedName>
        <fullName evidence="6">FUZ/MON1/HPS1 third Longin domain-containing protein</fullName>
    </recommendedName>
</protein>
<sequence>MRCILVFDHLNDIIFSKCDRNFVTHINKLGHNHGLDKSEFQQSDDELNYNFIIQLFSPIVTSQRIMTSQFGNSYTSIQCQDGLNMVFDEYLGYLFVHLGFEDIKWLKRMLGICMSVIQHLCGPDISSLKSIKSKSGLVKRLLDTWGTLVQDDQAVLLEALEQLSVSNDLSAVAIKALKDSTDKIKAKLDQSRSHALLFVENKFLALFSSRAARELSAGDLLFLSLLAECTRPEMSTTAAVGASHQKSSTDLSQSSDEFYSPQSSPEQSRKCEDISKSTNGIFTELILLSGNTCPAVIPYIVHITSIAESVSLVLLYQTNYDNLSIALNESLEAVNLINSVSSSSSEMEGLKRGMERLEPAIKKLFDSIKKIKSNEISPKLDANIKVLHVKWDLLKRQWNESTSNASIGSCSHSLGLCLRDILQATVLDKSNIERGSSLALSVSHSVSLALADFTSFLQVKALRNFTLGSRASLSINKYLEEFPGLVHFLYIDRTRHRITAPTLDFHSQQTITLTKKKIWEMVEFSRTHLQEGHMAIMWKDTAFNYAYYLWFEDMTGSPLKTKISPAIAVKSLPIPGVFSADFYHRLTETCFPKMALNKIRCYELYCIHLGLASSSCVLEHSRRLAATIWEVTGIPNNPLDLL</sequence>
<evidence type="ECO:0000259" key="3">
    <source>
        <dbReference type="Pfam" id="PF19037"/>
    </source>
</evidence>
<feature type="compositionally biased region" description="Polar residues" evidence="1">
    <location>
        <begin position="237"/>
        <end position="266"/>
    </location>
</feature>
<dbReference type="PANTHER" id="PTHR12761:SF1">
    <property type="entry name" value="BLOC-3 COMPLEX MEMBER HPS1"/>
    <property type="match status" value="1"/>
</dbReference>
<evidence type="ECO:0000259" key="2">
    <source>
        <dbReference type="Pfam" id="PF19036"/>
    </source>
</evidence>
<dbReference type="GO" id="GO:0016192">
    <property type="term" value="P:vesicle-mediated transport"/>
    <property type="evidence" value="ECO:0007669"/>
    <property type="project" value="InterPro"/>
</dbReference>
<feature type="domain" description="FUZ/MON1/HPS1 second Longin" evidence="3">
    <location>
        <begin position="191"/>
        <end position="314"/>
    </location>
</feature>
<dbReference type="AlphaFoldDB" id="A0A023F1I4"/>
<dbReference type="GO" id="GO:0005085">
    <property type="term" value="F:guanyl-nucleotide exchange factor activity"/>
    <property type="evidence" value="ECO:0007669"/>
    <property type="project" value="TreeGrafter"/>
</dbReference>
<evidence type="ECO:0008006" key="6">
    <source>
        <dbReference type="Google" id="ProtNLM"/>
    </source>
</evidence>
<dbReference type="PANTHER" id="PTHR12761">
    <property type="entry name" value="HERMANSKY-PUDLAK SYNDROME PROTEIN 1"/>
    <property type="match status" value="1"/>
</dbReference>
<dbReference type="Pfam" id="PF19037">
    <property type="entry name" value="Fuz_longin_2"/>
    <property type="match status" value="1"/>
</dbReference>
<feature type="region of interest" description="Disordered" evidence="1">
    <location>
        <begin position="237"/>
        <end position="271"/>
    </location>
</feature>